<gene>
    <name evidence="2" type="ORF">GX523_03885</name>
</gene>
<dbReference type="InterPro" id="IPR017896">
    <property type="entry name" value="4Fe4S_Fe-S-bd"/>
</dbReference>
<proteinExistence type="predicted"/>
<dbReference type="Pfam" id="PF12801">
    <property type="entry name" value="Fer4_5"/>
    <property type="match status" value="1"/>
</dbReference>
<reference evidence="2 3" key="1">
    <citation type="journal article" date="2020" name="Biotechnol. Biofuels">
        <title>New insights from the biogas microbiome by comprehensive genome-resolved metagenomics of nearly 1600 species originating from multiple anaerobic digesters.</title>
        <authorList>
            <person name="Campanaro S."/>
            <person name="Treu L."/>
            <person name="Rodriguez-R L.M."/>
            <person name="Kovalovszki A."/>
            <person name="Ziels R.M."/>
            <person name="Maus I."/>
            <person name="Zhu X."/>
            <person name="Kougias P.G."/>
            <person name="Basile A."/>
            <person name="Luo G."/>
            <person name="Schluter A."/>
            <person name="Konstantinidis K.T."/>
            <person name="Angelidaki I."/>
        </authorList>
    </citation>
    <scope>NUCLEOTIDE SEQUENCE [LARGE SCALE GENOMIC DNA]</scope>
    <source>
        <strain evidence="2">AS05jafATM_4</strain>
    </source>
</reference>
<dbReference type="AlphaFoldDB" id="A0A7C7D4C0"/>
<name>A0A7C7D4C0_9FIRM</name>
<organism evidence="2 3">
    <name type="scientific">Desulfitobacterium dehalogenans</name>
    <dbReference type="NCBI Taxonomy" id="36854"/>
    <lineage>
        <taxon>Bacteria</taxon>
        <taxon>Bacillati</taxon>
        <taxon>Bacillota</taxon>
        <taxon>Clostridia</taxon>
        <taxon>Eubacteriales</taxon>
        <taxon>Desulfitobacteriaceae</taxon>
        <taxon>Desulfitobacterium</taxon>
    </lineage>
</organism>
<evidence type="ECO:0000259" key="1">
    <source>
        <dbReference type="Pfam" id="PF12801"/>
    </source>
</evidence>
<protein>
    <submittedName>
        <fullName evidence="2">4Fe-4S binding protein</fullName>
    </submittedName>
</protein>
<dbReference type="Proteomes" id="UP000553059">
    <property type="component" value="Unassembled WGS sequence"/>
</dbReference>
<sequence>MQDNRAFCKYVCPIPVLQKIIFRFSLLKVKIDPERCIECGK</sequence>
<comment type="caution">
    <text evidence="2">The sequence shown here is derived from an EMBL/GenBank/DDBJ whole genome shotgun (WGS) entry which is preliminary data.</text>
</comment>
<evidence type="ECO:0000313" key="3">
    <source>
        <dbReference type="Proteomes" id="UP000553059"/>
    </source>
</evidence>
<feature type="domain" description="4Fe-4S ferredoxin-type" evidence="1">
    <location>
        <begin position="4"/>
        <end position="30"/>
    </location>
</feature>
<accession>A0A7C7D4C0</accession>
<evidence type="ECO:0000313" key="2">
    <source>
        <dbReference type="EMBL" id="HHY25887.1"/>
    </source>
</evidence>
<dbReference type="EMBL" id="DUTF01000088">
    <property type="protein sequence ID" value="HHY25887.1"/>
    <property type="molecule type" value="Genomic_DNA"/>
</dbReference>
<dbReference type="SUPFAM" id="SSF54862">
    <property type="entry name" value="4Fe-4S ferredoxins"/>
    <property type="match status" value="1"/>
</dbReference>